<evidence type="ECO:0000256" key="4">
    <source>
        <dbReference type="ARBA" id="ARBA00022991"/>
    </source>
</evidence>
<dbReference type="SUPFAM" id="SSF48173">
    <property type="entry name" value="Cryptochrome/photolyase FAD-binding domain"/>
    <property type="match status" value="1"/>
</dbReference>
<dbReference type="RefSeq" id="WP_136911826.1">
    <property type="nucleotide sequence ID" value="NZ_SUMD01000013.1"/>
</dbReference>
<dbReference type="EMBL" id="SUMD01000013">
    <property type="protein sequence ID" value="TJZ74424.1"/>
    <property type="molecule type" value="Genomic_DNA"/>
</dbReference>
<dbReference type="SUPFAM" id="SSF52425">
    <property type="entry name" value="Cryptochrome/photolyase, N-terminal domain"/>
    <property type="match status" value="1"/>
</dbReference>
<dbReference type="Gene3D" id="3.40.50.620">
    <property type="entry name" value="HUPs"/>
    <property type="match status" value="1"/>
</dbReference>
<evidence type="ECO:0000256" key="1">
    <source>
        <dbReference type="ARBA" id="ARBA00001974"/>
    </source>
</evidence>
<dbReference type="InterPro" id="IPR036134">
    <property type="entry name" value="Crypto/Photolyase_FAD-like_sf"/>
</dbReference>
<dbReference type="InterPro" id="IPR005101">
    <property type="entry name" value="Cryptochr/Photolyase_FAD-bd"/>
</dbReference>
<dbReference type="Pfam" id="PF03441">
    <property type="entry name" value="FAD_binding_7"/>
    <property type="match status" value="1"/>
</dbReference>
<keyword evidence="3 5" id="KW-0274">FAD</keyword>
<dbReference type="InterPro" id="IPR018394">
    <property type="entry name" value="DNA_photolyase_1_CS_C"/>
</dbReference>
<evidence type="ECO:0000313" key="7">
    <source>
        <dbReference type="EMBL" id="TJZ74424.1"/>
    </source>
</evidence>
<dbReference type="InterPro" id="IPR036155">
    <property type="entry name" value="Crypto/Photolyase_N_sf"/>
</dbReference>
<keyword evidence="2 5" id="KW-0285">Flavoprotein</keyword>
<gene>
    <name evidence="7" type="ORF">FCG67_22430</name>
</gene>
<comment type="caution">
    <text evidence="7">The sequence shown here is derived from an EMBL/GenBank/DDBJ whole genome shotgun (WGS) entry which is preliminary data.</text>
</comment>
<dbReference type="Gene3D" id="1.25.40.80">
    <property type="match status" value="1"/>
</dbReference>
<comment type="cofactor">
    <cofactor evidence="1">
        <name>FAD</name>
        <dbReference type="ChEBI" id="CHEBI:57692"/>
    </cofactor>
</comment>
<dbReference type="InterPro" id="IPR002081">
    <property type="entry name" value="Cryptochrome/DNA_photolyase_1"/>
</dbReference>
<accession>A0ABY2RES1</accession>
<reference evidence="7 8" key="1">
    <citation type="submission" date="2019-04" db="EMBL/GenBank/DDBJ databases">
        <title>Rhodococcus oryzae sp. nov., a novel actinomycete isolated from rhizosphere soil of rice (Oryza sativa L.).</title>
        <authorList>
            <person name="Li C."/>
        </authorList>
    </citation>
    <scope>NUCLEOTIDE SEQUENCE [LARGE SCALE GENOMIC DNA]</scope>
    <source>
        <strain evidence="7 8">NEAU-CX67</strain>
    </source>
</reference>
<sequence length="443" mass="49353">MGPAIVWFRRDLRTGDLPTLSAVAGDEVLGLFVLDEALLRPSGASRRDFLYGCLTALDEELGGRLCVVRGDPKVVVPQVARDIGAGEVHVSADFGPYGRARDDAVAREVDLVSTGSPYAVAPGRVTKADGAPYRVFTPYFGRWLDHGWRAPADTSARTVSWLDPGLSIRVPIPRTGSVSRERAGERAALARWAEFRDDDLAGYDTGRDRPDLDRTSRMSVYLKYGCIHPRTMLSDLAGQSGTGSVAFRRQLAWRDFYADVLHHRPDTARRNYDPRFDALRYDSGPDAESAWSAWCAGRTGYPIVDAGMRQLLAEGWMHNRVRMIVASFLLKDLHLPWWRGARYFMRHLVDGDLASNQHGWQWTAGSGTDAAPYFRVFNPISQGQKFDPDGDYVRRWVPELRGIAGARVHTLAGGRPDGYPDPIVDHGIERREALARYGELKRG</sequence>
<dbReference type="Gene3D" id="1.10.579.10">
    <property type="entry name" value="DNA Cyclobutane Dipyrimidine Photolyase, subunit A, domain 3"/>
    <property type="match status" value="1"/>
</dbReference>
<dbReference type="Proteomes" id="UP000305109">
    <property type="component" value="Unassembled WGS sequence"/>
</dbReference>
<evidence type="ECO:0000256" key="2">
    <source>
        <dbReference type="ARBA" id="ARBA00022630"/>
    </source>
</evidence>
<feature type="domain" description="Photolyase/cryptochrome alpha/beta" evidence="6">
    <location>
        <begin position="2"/>
        <end position="119"/>
    </location>
</feature>
<evidence type="ECO:0000256" key="3">
    <source>
        <dbReference type="ARBA" id="ARBA00022827"/>
    </source>
</evidence>
<dbReference type="InterPro" id="IPR014729">
    <property type="entry name" value="Rossmann-like_a/b/a_fold"/>
</dbReference>
<dbReference type="PANTHER" id="PTHR11455:SF9">
    <property type="entry name" value="CRYPTOCHROME CIRCADIAN CLOCK 5 ISOFORM X1"/>
    <property type="match status" value="1"/>
</dbReference>
<dbReference type="PANTHER" id="PTHR11455">
    <property type="entry name" value="CRYPTOCHROME"/>
    <property type="match status" value="1"/>
</dbReference>
<evidence type="ECO:0000259" key="6">
    <source>
        <dbReference type="PROSITE" id="PS51645"/>
    </source>
</evidence>
<evidence type="ECO:0000313" key="8">
    <source>
        <dbReference type="Proteomes" id="UP000305109"/>
    </source>
</evidence>
<organism evidence="7 8">
    <name type="scientific">Rhodococcus oryzae</name>
    <dbReference type="NCBI Taxonomy" id="2571143"/>
    <lineage>
        <taxon>Bacteria</taxon>
        <taxon>Bacillati</taxon>
        <taxon>Actinomycetota</taxon>
        <taxon>Actinomycetes</taxon>
        <taxon>Mycobacteriales</taxon>
        <taxon>Nocardiaceae</taxon>
        <taxon>Rhodococcus</taxon>
    </lineage>
</organism>
<comment type="similarity">
    <text evidence="5">Belongs to the DNA photolyase family.</text>
</comment>
<dbReference type="PROSITE" id="PS51645">
    <property type="entry name" value="PHR_CRY_ALPHA_BETA"/>
    <property type="match status" value="1"/>
</dbReference>
<keyword evidence="8" id="KW-1185">Reference proteome</keyword>
<protein>
    <submittedName>
        <fullName evidence="7">Deoxyribodipyrimidine photo-lyase</fullName>
    </submittedName>
</protein>
<name>A0ABY2RES1_9NOCA</name>
<dbReference type="InterPro" id="IPR006050">
    <property type="entry name" value="DNA_photolyase_N"/>
</dbReference>
<proteinExistence type="inferred from homology"/>
<keyword evidence="4 5" id="KW-0157">Chromophore</keyword>
<evidence type="ECO:0000256" key="5">
    <source>
        <dbReference type="RuleBase" id="RU004182"/>
    </source>
</evidence>
<dbReference type="Pfam" id="PF00875">
    <property type="entry name" value="DNA_photolyase"/>
    <property type="match status" value="1"/>
</dbReference>
<dbReference type="PROSITE" id="PS00394">
    <property type="entry name" value="DNA_PHOTOLYASES_1_1"/>
    <property type="match status" value="1"/>
</dbReference>
<dbReference type="PRINTS" id="PR00147">
    <property type="entry name" value="DNAPHOTLYASE"/>
</dbReference>